<evidence type="ECO:0000313" key="2">
    <source>
        <dbReference type="Proteomes" id="UP000033054"/>
    </source>
</evidence>
<dbReference type="SUPFAM" id="SSF69118">
    <property type="entry name" value="AhpD-like"/>
    <property type="match status" value="1"/>
</dbReference>
<dbReference type="RefSeq" id="WP_046576966.1">
    <property type="nucleotide sequence ID" value="NZ_CP010429.1"/>
</dbReference>
<dbReference type="STRING" id="1379870.SD10_22580"/>
<name>A0A0E3ZZ09_9BACT</name>
<gene>
    <name evidence="1" type="ORF">SD10_22580</name>
</gene>
<sequence>MAHIQLNNDAPGIRSLVMYRPDTGKPLYELAQALLRAGSPDSTLSDAERELIAAFVSNQNCTDFCMNSHAAASRYLFGEQAHLVDQTLQNPETAPISTKLRALLTIAARVTADARTVTDDVVTAARTHGATDGDIHDTVLIAASFSMYNRYVDGLATLTPNDPAAYEAMGERMGTLGYVLPKPN</sequence>
<organism evidence="1 2">
    <name type="scientific">Spirosoma radiotolerans</name>
    <dbReference type="NCBI Taxonomy" id="1379870"/>
    <lineage>
        <taxon>Bacteria</taxon>
        <taxon>Pseudomonadati</taxon>
        <taxon>Bacteroidota</taxon>
        <taxon>Cytophagia</taxon>
        <taxon>Cytophagales</taxon>
        <taxon>Cytophagaceae</taxon>
        <taxon>Spirosoma</taxon>
    </lineage>
</organism>
<dbReference type="InterPro" id="IPR029032">
    <property type="entry name" value="AhpD-like"/>
</dbReference>
<dbReference type="Proteomes" id="UP000033054">
    <property type="component" value="Chromosome"/>
</dbReference>
<dbReference type="PANTHER" id="PTHR35446:SF2">
    <property type="entry name" value="CARBOXYMUCONOLACTONE DECARBOXYLASE-LIKE DOMAIN-CONTAINING PROTEIN"/>
    <property type="match status" value="1"/>
</dbReference>
<dbReference type="Gene3D" id="1.20.1290.10">
    <property type="entry name" value="AhpD-like"/>
    <property type="match status" value="1"/>
</dbReference>
<dbReference type="PATRIC" id="fig|1379870.5.peg.4892"/>
<keyword evidence="2" id="KW-1185">Reference proteome</keyword>
<evidence type="ECO:0000313" key="1">
    <source>
        <dbReference type="EMBL" id="AKD57263.1"/>
    </source>
</evidence>
<dbReference type="OrthoDB" id="9808310at2"/>
<dbReference type="EMBL" id="CP010429">
    <property type="protein sequence ID" value="AKD57263.1"/>
    <property type="molecule type" value="Genomic_DNA"/>
</dbReference>
<dbReference type="PANTHER" id="PTHR35446">
    <property type="entry name" value="SI:CH211-175M2.5"/>
    <property type="match status" value="1"/>
</dbReference>
<dbReference type="KEGG" id="srd:SD10_22580"/>
<dbReference type="HOGENOM" id="CLU_082760_1_0_10"/>
<reference evidence="1 2" key="1">
    <citation type="journal article" date="2014" name="Curr. Microbiol.">
        <title>Spirosoma radiotolerans sp. nov., a gamma-radiation-resistant bacterium isolated from gamma ray-irradiated soil.</title>
        <authorList>
            <person name="Lee J.J."/>
            <person name="Srinivasan S."/>
            <person name="Lim S."/>
            <person name="Joe M."/>
            <person name="Im S."/>
            <person name="Bae S.I."/>
            <person name="Park K.R."/>
            <person name="Han J.H."/>
            <person name="Park S.H."/>
            <person name="Joo B.M."/>
            <person name="Park S.J."/>
            <person name="Kim M.K."/>
        </authorList>
    </citation>
    <scope>NUCLEOTIDE SEQUENCE [LARGE SCALE GENOMIC DNA]</scope>
    <source>
        <strain evidence="1 2">DG5A</strain>
    </source>
</reference>
<accession>A0A0E3ZZ09</accession>
<proteinExistence type="predicted"/>
<protein>
    <submittedName>
        <fullName evidence="1">Carboxymuconolactone decarboxylase</fullName>
    </submittedName>
</protein>
<dbReference type="AlphaFoldDB" id="A0A0E3ZZ09"/>